<evidence type="ECO:0000256" key="1">
    <source>
        <dbReference type="SAM" id="SignalP"/>
    </source>
</evidence>
<sequence length="111" mass="13180">MVVEMMLLLLLMLPVCSSLPFLPRRVLPVGRLKQLIEMLRQRGSKRQQFSHGTILKGFQLYHREALQDVVHAGCFCLQLRCGRRKTLPELFQQLEQRKIEIAYLFLDIWWN</sequence>
<reference evidence="2" key="1">
    <citation type="submission" date="2018-01" db="EMBL/GenBank/DDBJ databases">
        <title>An insight into the sialome of Amazonian anophelines.</title>
        <authorList>
            <person name="Ribeiro J.M."/>
            <person name="Scarpassa V."/>
            <person name="Calvo E."/>
        </authorList>
    </citation>
    <scope>NUCLEOTIDE SEQUENCE</scope>
</reference>
<accession>A0A2M4DIL1</accession>
<evidence type="ECO:0000313" key="2">
    <source>
        <dbReference type="EMBL" id="MBW77397.1"/>
    </source>
</evidence>
<feature type="signal peptide" evidence="1">
    <location>
        <begin position="1"/>
        <end position="18"/>
    </location>
</feature>
<proteinExistence type="predicted"/>
<organism evidence="2">
    <name type="scientific">Anopheles darlingi</name>
    <name type="common">Mosquito</name>
    <dbReference type="NCBI Taxonomy" id="43151"/>
    <lineage>
        <taxon>Eukaryota</taxon>
        <taxon>Metazoa</taxon>
        <taxon>Ecdysozoa</taxon>
        <taxon>Arthropoda</taxon>
        <taxon>Hexapoda</taxon>
        <taxon>Insecta</taxon>
        <taxon>Pterygota</taxon>
        <taxon>Neoptera</taxon>
        <taxon>Endopterygota</taxon>
        <taxon>Diptera</taxon>
        <taxon>Nematocera</taxon>
        <taxon>Culicoidea</taxon>
        <taxon>Culicidae</taxon>
        <taxon>Anophelinae</taxon>
        <taxon>Anopheles</taxon>
    </lineage>
</organism>
<dbReference type="AlphaFoldDB" id="A0A2M4DIL1"/>
<dbReference type="EMBL" id="GGFL01013219">
    <property type="protein sequence ID" value="MBW77397.1"/>
    <property type="molecule type" value="Transcribed_RNA"/>
</dbReference>
<keyword evidence="1" id="KW-0732">Signal</keyword>
<feature type="chain" id="PRO_5014772934" evidence="1">
    <location>
        <begin position="19"/>
        <end position="111"/>
    </location>
</feature>
<name>A0A2M4DIL1_ANODA</name>
<protein>
    <submittedName>
        <fullName evidence="2">Putative secreted protein</fullName>
    </submittedName>
</protein>